<evidence type="ECO:0000256" key="2">
    <source>
        <dbReference type="ARBA" id="ARBA00010157"/>
    </source>
</evidence>
<dbReference type="GO" id="GO:0005886">
    <property type="term" value="C:plasma membrane"/>
    <property type="evidence" value="ECO:0007669"/>
    <property type="project" value="UniProtKB-SubCell"/>
</dbReference>
<dbReference type="RefSeq" id="WP_085075723.1">
    <property type="nucleotide sequence ID" value="NZ_BLKU01000003.1"/>
</dbReference>
<accession>A0AAX1JEQ4</accession>
<evidence type="ECO:0000256" key="3">
    <source>
        <dbReference type="ARBA" id="ARBA00022475"/>
    </source>
</evidence>
<dbReference type="InterPro" id="IPR000731">
    <property type="entry name" value="SSD"/>
</dbReference>
<feature type="compositionally biased region" description="Low complexity" evidence="7">
    <location>
        <begin position="1034"/>
        <end position="1054"/>
    </location>
</feature>
<feature type="region of interest" description="Disordered" evidence="7">
    <location>
        <begin position="1123"/>
        <end position="1142"/>
    </location>
</feature>
<sequence length="1142" mass="121520">MAGQARSHDEAKIGGVFDRVGDFVIKWPWLVIAGWVAVVAVLALTFPPLQVQAAKHETKPLPDNAPTMIAQREMDKAFAAPGSDGSGAKGGDAKPAGSLLLVILTDENGLGPADEETYRKLLANLHEDTQDKMSVQDFMGTPELRQLLESKDKKAWNLPINLPGPETAPETQAALINIRAIINKTVAGTSLTANVSGPVATAADVQKLGEDDVQIIETGTILSVLIILILVYRNLVTMLLPLATIGLSIGGAQGVLSVLSELGLTVNMQCIVFMSAVMIGAGTDYAVFLISRYHDYVRHGETSDRAVKKALMSIGKVIAASAATVAVTFLAMVFTKLEVFSAVGPAITVSIIVSLLTATTFLPAVMVLTGRRGWIKPRKEMTTRFWRISGTRIVRRPKSHLVASLLVLAILAGSAALIQFNYDDLKTMPQDMDSVRGLNALNRHFPMNSMTPMMLFVHSPRDLRTPAALGDLEVMSRRITDLPDIVMVRGLTRPNGEPLKETKVSFQAGEVGGKLNEASNAITDHGGDLDHLVGGSRQLADALAGVRSQVNEAVASSAGMVAMLENMLQLIGGDKTIQQLDTASQYVGRMRALGNNLSGTVQDAEQTAVWASPMVAALNESPSCNADPACVRSRSQLAAIVESGNNGLLRSIAAFAVTLQQTEGYQNLAMTVGKLHDQLKQIVATLRMVQGLPNTLSQLQAGAGALADGSGAVADGVQALVDQVKKMGGGLNEASDFLLGVKRDAERPNMAGFNIPPQIMTRDEFKKGAQFFLSPDGHAARYFVQSALGPSSKEGMDQVNKILEAARSAQPNSELADAKVELVGVPSGLRDTREFYNHDIKFIVIATIIIVFFILVILLRAIVAPLYLIASVLISFLSALGLAVIVFQLILGEPIHWSLPGLSFILLVAVGADYNMLLISRIRDESPHGVRVGVIRTVGSTGGVITSAGLIFAASMFGLIAASITTMAQAGFTIGIGIVIDTFLVRTITVPAVAALLGQKNWWPSKVGQTGKSNQPGQLEVWLNRAKQVLSGKPPAKATVTTAKTKPVPKTAKPLSASSEALPRHSLPLFGLTTVRTYDLAKCLSVAEVKANGIGNEPVDHLLTHSLPLFGLGYQLLERESNGNGKRAVNGVKPKPDRSVIT</sequence>
<evidence type="ECO:0000313" key="12">
    <source>
        <dbReference type="Proteomes" id="UP000465306"/>
    </source>
</evidence>
<feature type="transmembrane region" description="Helical" evidence="8">
    <location>
        <begin position="866"/>
        <end position="891"/>
    </location>
</feature>
<evidence type="ECO:0000256" key="5">
    <source>
        <dbReference type="ARBA" id="ARBA00022989"/>
    </source>
</evidence>
<feature type="transmembrane region" description="Helical" evidence="8">
    <location>
        <begin position="215"/>
        <end position="232"/>
    </location>
</feature>
<evidence type="ECO:0000256" key="7">
    <source>
        <dbReference type="SAM" id="MobiDB-lite"/>
    </source>
</evidence>
<dbReference type="EMBL" id="CP065047">
    <property type="protein sequence ID" value="QPI40008.1"/>
    <property type="molecule type" value="Genomic_DNA"/>
</dbReference>
<feature type="transmembrane region" description="Helical" evidence="8">
    <location>
        <begin position="840"/>
        <end position="859"/>
    </location>
</feature>
<feature type="domain" description="SSD" evidence="9">
    <location>
        <begin position="256"/>
        <end position="368"/>
    </location>
</feature>
<feature type="transmembrane region" description="Helical" evidence="8">
    <location>
        <begin position="346"/>
        <end position="369"/>
    </location>
</feature>
<dbReference type="Proteomes" id="UP000663583">
    <property type="component" value="Chromosome"/>
</dbReference>
<feature type="region of interest" description="Disordered" evidence="7">
    <location>
        <begin position="1034"/>
        <end position="1057"/>
    </location>
</feature>
<evidence type="ECO:0000313" key="11">
    <source>
        <dbReference type="EMBL" id="QPI40008.1"/>
    </source>
</evidence>
<name>A0AAX1JEQ4_9MYCO</name>
<dbReference type="InterPro" id="IPR004869">
    <property type="entry name" value="MMPL_dom"/>
</dbReference>
<reference evidence="10 12" key="1">
    <citation type="journal article" date="2019" name="Emerg. Microbes Infect.">
        <title>Comprehensive subspecies identification of 175 nontuberculous mycobacteria species based on 7547 genomic profiles.</title>
        <authorList>
            <person name="Matsumoto Y."/>
            <person name="Kinjo T."/>
            <person name="Motooka D."/>
            <person name="Nabeya D."/>
            <person name="Jung N."/>
            <person name="Uechi K."/>
            <person name="Horii T."/>
            <person name="Iida T."/>
            <person name="Fujita J."/>
            <person name="Nakamura S."/>
        </authorList>
    </citation>
    <scope>NUCLEOTIDE SEQUENCE [LARGE SCALE GENOMIC DNA]</scope>
    <source>
        <strain evidence="10 12">JCM 13573</strain>
    </source>
</reference>
<comment type="subcellular location">
    <subcellularLocation>
        <location evidence="1">Cell membrane</location>
        <topology evidence="1">Multi-pass membrane protein</topology>
    </subcellularLocation>
</comment>
<keyword evidence="4 8" id="KW-0812">Transmembrane</keyword>
<protein>
    <submittedName>
        <fullName evidence="11">RND family transporter</fullName>
    </submittedName>
    <submittedName>
        <fullName evidence="10">Transport protein MmpL12</fullName>
    </submittedName>
</protein>
<dbReference type="FunFam" id="1.20.1640.10:FF:000020">
    <property type="entry name" value="Transmembrane transport protein MmpL10"/>
    <property type="match status" value="1"/>
</dbReference>
<dbReference type="InterPro" id="IPR050545">
    <property type="entry name" value="Mycobact_MmpL"/>
</dbReference>
<feature type="transmembrane region" description="Helical" evidence="8">
    <location>
        <begin position="239"/>
        <end position="259"/>
    </location>
</feature>
<evidence type="ECO:0000313" key="13">
    <source>
        <dbReference type="Proteomes" id="UP000663583"/>
    </source>
</evidence>
<reference evidence="11" key="3">
    <citation type="submission" date="2020-11" db="EMBL/GenBank/DDBJ databases">
        <title>Intraspecies plasmid and genomic variation of Mycobacterium kubicae revealed by the complete genome sequences of two clinical isolates.</title>
        <authorList>
            <person name="Hendrix J.R."/>
            <person name="Epperson L.E."/>
            <person name="Honda J.R."/>
            <person name="Strong M."/>
        </authorList>
    </citation>
    <scope>NUCLEOTIDE SEQUENCE</scope>
    <source>
        <strain evidence="11">JCM 13573</strain>
    </source>
</reference>
<evidence type="ECO:0000259" key="9">
    <source>
        <dbReference type="PROSITE" id="PS50156"/>
    </source>
</evidence>
<dbReference type="SUPFAM" id="SSF82866">
    <property type="entry name" value="Multidrug efflux transporter AcrB transmembrane domain"/>
    <property type="match status" value="2"/>
</dbReference>
<keyword evidence="6 8" id="KW-0472">Membrane</keyword>
<gene>
    <name evidence="10" type="primary">mmpL12</name>
    <name evidence="11" type="ORF">I2456_11520</name>
    <name evidence="10" type="ORF">MKUB_21800</name>
</gene>
<feature type="transmembrane region" description="Helical" evidence="8">
    <location>
        <begin position="401"/>
        <end position="422"/>
    </location>
</feature>
<dbReference type="KEGG" id="mku:I2456_11520"/>
<feature type="transmembrane region" description="Helical" evidence="8">
    <location>
        <begin position="27"/>
        <end position="46"/>
    </location>
</feature>
<evidence type="ECO:0000256" key="8">
    <source>
        <dbReference type="SAM" id="Phobius"/>
    </source>
</evidence>
<dbReference type="NCBIfam" id="TIGR00833">
    <property type="entry name" value="actII"/>
    <property type="match status" value="1"/>
</dbReference>
<evidence type="ECO:0000256" key="6">
    <source>
        <dbReference type="ARBA" id="ARBA00023136"/>
    </source>
</evidence>
<dbReference type="AlphaFoldDB" id="A0AAX1JEQ4"/>
<feature type="transmembrane region" description="Helical" evidence="8">
    <location>
        <begin position="938"/>
        <end position="964"/>
    </location>
</feature>
<keyword evidence="5 8" id="KW-1133">Transmembrane helix</keyword>
<proteinExistence type="inferred from homology"/>
<keyword evidence="12" id="KW-1185">Reference proteome</keyword>
<dbReference type="Gene3D" id="1.20.1640.10">
    <property type="entry name" value="Multidrug efflux transporter AcrB transmembrane domain"/>
    <property type="match status" value="2"/>
</dbReference>
<evidence type="ECO:0000256" key="4">
    <source>
        <dbReference type="ARBA" id="ARBA00022692"/>
    </source>
</evidence>
<evidence type="ECO:0000313" key="10">
    <source>
        <dbReference type="EMBL" id="GFG64690.1"/>
    </source>
</evidence>
<dbReference type="InterPro" id="IPR004707">
    <property type="entry name" value="MmpL_fam"/>
</dbReference>
<dbReference type="Proteomes" id="UP000465306">
    <property type="component" value="Unassembled WGS sequence"/>
</dbReference>
<dbReference type="PANTHER" id="PTHR33406:SF6">
    <property type="entry name" value="MEMBRANE PROTEIN YDGH-RELATED"/>
    <property type="match status" value="1"/>
</dbReference>
<reference evidence="10" key="2">
    <citation type="submission" date="2020-02" db="EMBL/GenBank/DDBJ databases">
        <authorList>
            <person name="Matsumoto Y."/>
            <person name="Kinjo T."/>
            <person name="Motooka D."/>
            <person name="Nabeya D."/>
            <person name="Jung N."/>
            <person name="Uechi K."/>
            <person name="Horii T."/>
            <person name="Iida T."/>
            <person name="Fujita J."/>
            <person name="Nakamura S."/>
        </authorList>
    </citation>
    <scope>NUCLEOTIDE SEQUENCE</scope>
    <source>
        <strain evidence="10">JCM 13573</strain>
    </source>
</reference>
<evidence type="ECO:0000256" key="1">
    <source>
        <dbReference type="ARBA" id="ARBA00004651"/>
    </source>
</evidence>
<keyword evidence="3" id="KW-1003">Cell membrane</keyword>
<feature type="transmembrane region" description="Helical" evidence="8">
    <location>
        <begin position="311"/>
        <end position="334"/>
    </location>
</feature>
<organism evidence="11 13">
    <name type="scientific">Mycobacterium kubicae</name>
    <dbReference type="NCBI Taxonomy" id="120959"/>
    <lineage>
        <taxon>Bacteria</taxon>
        <taxon>Bacillati</taxon>
        <taxon>Actinomycetota</taxon>
        <taxon>Actinomycetes</taxon>
        <taxon>Mycobacteriales</taxon>
        <taxon>Mycobacteriaceae</taxon>
        <taxon>Mycobacterium</taxon>
        <taxon>Mycobacterium simiae complex</taxon>
    </lineage>
</organism>
<dbReference type="PANTHER" id="PTHR33406">
    <property type="entry name" value="MEMBRANE PROTEIN MJ1562-RELATED"/>
    <property type="match status" value="1"/>
</dbReference>
<feature type="transmembrane region" description="Helical" evidence="8">
    <location>
        <begin position="897"/>
        <end position="917"/>
    </location>
</feature>
<dbReference type="PROSITE" id="PS50156">
    <property type="entry name" value="SSD"/>
    <property type="match status" value="1"/>
</dbReference>
<comment type="similarity">
    <text evidence="2">Belongs to the resistance-nodulation-cell division (RND) (TC 2.A.6) family. MmpL subfamily.</text>
</comment>
<dbReference type="Pfam" id="PF03176">
    <property type="entry name" value="MMPL"/>
    <property type="match status" value="2"/>
</dbReference>
<dbReference type="EMBL" id="BLKU01000003">
    <property type="protein sequence ID" value="GFG64690.1"/>
    <property type="molecule type" value="Genomic_DNA"/>
</dbReference>
<feature type="transmembrane region" description="Helical" evidence="8">
    <location>
        <begin position="271"/>
        <end position="290"/>
    </location>
</feature>